<evidence type="ECO:0000259" key="1">
    <source>
        <dbReference type="PROSITE" id="PS50943"/>
    </source>
</evidence>
<keyword evidence="3" id="KW-1185">Reference proteome</keyword>
<proteinExistence type="predicted"/>
<dbReference type="InterPro" id="IPR010982">
    <property type="entry name" value="Lambda_DNA-bd_dom_sf"/>
</dbReference>
<sequence length="71" mass="8073">MSVFIKRMAFKSSIVKKGWNAKQLADHVPMDYVYLNKIINSKANPSDLMAIKISNALEVDVSEVFEIKEKV</sequence>
<dbReference type="Proteomes" id="UP000240859">
    <property type="component" value="Unassembled WGS sequence"/>
</dbReference>
<dbReference type="PROSITE" id="PS50943">
    <property type="entry name" value="HTH_CROC1"/>
    <property type="match status" value="1"/>
</dbReference>
<dbReference type="Pfam" id="PF01381">
    <property type="entry name" value="HTH_3"/>
    <property type="match status" value="1"/>
</dbReference>
<reference evidence="2 3" key="1">
    <citation type="journal article" date="2016" name="Front. Microbiol.">
        <title>Comprehensive Phylogenetic Analysis of Bovine Non-aureus Staphylococci Species Based on Whole-Genome Sequencing.</title>
        <authorList>
            <person name="Naushad S."/>
            <person name="Barkema H.W."/>
            <person name="Luby C."/>
            <person name="Condas L.A."/>
            <person name="Nobrega D.B."/>
            <person name="Carson D.A."/>
            <person name="De Buck J."/>
        </authorList>
    </citation>
    <scope>NUCLEOTIDE SEQUENCE [LARGE SCALE GENOMIC DNA]</scope>
    <source>
        <strain evidence="2 3">SNUC 1084</strain>
    </source>
</reference>
<evidence type="ECO:0000313" key="2">
    <source>
        <dbReference type="EMBL" id="PTI66965.1"/>
    </source>
</evidence>
<name>A0ABX5IJP8_9STAP</name>
<gene>
    <name evidence="2" type="ORF">BU057_11385</name>
</gene>
<dbReference type="InterPro" id="IPR001387">
    <property type="entry name" value="Cro/C1-type_HTH"/>
</dbReference>
<feature type="domain" description="HTH cro/C1-type" evidence="1">
    <location>
        <begin position="16"/>
        <end position="64"/>
    </location>
</feature>
<dbReference type="SMART" id="SM00530">
    <property type="entry name" value="HTH_XRE"/>
    <property type="match status" value="1"/>
</dbReference>
<dbReference type="RefSeq" id="WP_107601267.1">
    <property type="nucleotide sequence ID" value="NZ_CP195802.1"/>
</dbReference>
<dbReference type="CDD" id="cd00093">
    <property type="entry name" value="HTH_XRE"/>
    <property type="match status" value="1"/>
</dbReference>
<dbReference type="Gene3D" id="1.10.260.40">
    <property type="entry name" value="lambda repressor-like DNA-binding domains"/>
    <property type="match status" value="1"/>
</dbReference>
<protein>
    <recommendedName>
        <fullName evidence="1">HTH cro/C1-type domain-containing protein</fullName>
    </recommendedName>
</protein>
<dbReference type="SUPFAM" id="SSF47413">
    <property type="entry name" value="lambda repressor-like DNA-binding domains"/>
    <property type="match status" value="1"/>
</dbReference>
<accession>A0ABX5IJP8</accession>
<dbReference type="EMBL" id="PZFR01000096">
    <property type="protein sequence ID" value="PTI66965.1"/>
    <property type="molecule type" value="Genomic_DNA"/>
</dbReference>
<evidence type="ECO:0000313" key="3">
    <source>
        <dbReference type="Proteomes" id="UP000240859"/>
    </source>
</evidence>
<comment type="caution">
    <text evidence="2">The sequence shown here is derived from an EMBL/GenBank/DDBJ whole genome shotgun (WGS) entry which is preliminary data.</text>
</comment>
<organism evidence="2 3">
    <name type="scientific">Staphylococcus succinus</name>
    <dbReference type="NCBI Taxonomy" id="61015"/>
    <lineage>
        <taxon>Bacteria</taxon>
        <taxon>Bacillati</taxon>
        <taxon>Bacillota</taxon>
        <taxon>Bacilli</taxon>
        <taxon>Bacillales</taxon>
        <taxon>Staphylococcaceae</taxon>
        <taxon>Staphylococcus</taxon>
    </lineage>
</organism>